<evidence type="ECO:0000259" key="8">
    <source>
        <dbReference type="PROSITE" id="PS51101"/>
    </source>
</evidence>
<comment type="subcellular location">
    <subcellularLocation>
        <location evidence="1">Cytoplasm</location>
    </subcellularLocation>
</comment>
<evidence type="ECO:0000256" key="7">
    <source>
        <dbReference type="ARBA" id="ARBA00022777"/>
    </source>
</evidence>
<keyword evidence="4 9" id="KW-0762">Sugar transport</keyword>
<dbReference type="InterPro" id="IPR004720">
    <property type="entry name" value="PTS_IIB_sorbose-sp"/>
</dbReference>
<dbReference type="EC" id="2.7.1.-" evidence="9"/>
<proteinExistence type="predicted"/>
<keyword evidence="2" id="KW-0813">Transport</keyword>
<organism evidence="9 10">
    <name type="scientific">Clostridium boliviensis</name>
    <dbReference type="NCBI Taxonomy" id="318465"/>
    <lineage>
        <taxon>Bacteria</taxon>
        <taxon>Bacillati</taxon>
        <taxon>Bacillota</taxon>
        <taxon>Clostridia</taxon>
        <taxon>Eubacteriales</taxon>
        <taxon>Clostridiaceae</taxon>
        <taxon>Clostridium</taxon>
    </lineage>
</organism>
<reference evidence="9 10" key="1">
    <citation type="submission" date="2023-10" db="EMBL/GenBank/DDBJ databases">
        <title>A novel Glycoside Hydrolase 43-Like Enzyme from Clostrdium boliviensis is an Endo-xylanase, and a Candidate for Xylooligosaccharides Production from Different Xylan Substrates.</title>
        <authorList>
            <person name="Alvarez M.T."/>
            <person name="Rocabado-Villegas L.R."/>
            <person name="Salas-Veizaga D.M."/>
            <person name="Linares-Pasten J.A."/>
            <person name="Gudmundsdottir E.E."/>
            <person name="Hreggvidsson G.O."/>
            <person name="Adlercreutz P."/>
            <person name="Nordberg Karlsson E."/>
        </authorList>
    </citation>
    <scope>NUCLEOTIDE SEQUENCE [LARGE SCALE GENOMIC DNA]</scope>
    <source>
        <strain evidence="9 10">E-1</strain>
    </source>
</reference>
<evidence type="ECO:0000256" key="5">
    <source>
        <dbReference type="ARBA" id="ARBA00022679"/>
    </source>
</evidence>
<evidence type="ECO:0000256" key="1">
    <source>
        <dbReference type="ARBA" id="ARBA00004496"/>
    </source>
</evidence>
<feature type="domain" description="PTS EIIB type-4" evidence="8">
    <location>
        <begin position="1"/>
        <end position="161"/>
    </location>
</feature>
<name>A0ABU4GRU0_9CLOT</name>
<evidence type="ECO:0000256" key="3">
    <source>
        <dbReference type="ARBA" id="ARBA00022490"/>
    </source>
</evidence>
<gene>
    <name evidence="9" type="ORF">RZO55_22545</name>
</gene>
<evidence type="ECO:0000256" key="4">
    <source>
        <dbReference type="ARBA" id="ARBA00022597"/>
    </source>
</evidence>
<evidence type="ECO:0000313" key="10">
    <source>
        <dbReference type="Proteomes" id="UP001276854"/>
    </source>
</evidence>
<dbReference type="PROSITE" id="PS51101">
    <property type="entry name" value="PTS_EIIB_TYPE_4"/>
    <property type="match status" value="1"/>
</dbReference>
<dbReference type="SUPFAM" id="SSF52728">
    <property type="entry name" value="PTS IIb component"/>
    <property type="match status" value="1"/>
</dbReference>
<dbReference type="GO" id="GO:0016740">
    <property type="term" value="F:transferase activity"/>
    <property type="evidence" value="ECO:0007669"/>
    <property type="project" value="UniProtKB-KW"/>
</dbReference>
<comment type="caution">
    <text evidence="9">The sequence shown here is derived from an EMBL/GenBank/DDBJ whole genome shotgun (WGS) entry which is preliminary data.</text>
</comment>
<accession>A0ABU4GRU0</accession>
<keyword evidence="7" id="KW-0418">Kinase</keyword>
<sequence>MIKLLRVDDRLIHGQVAVSWTSFLGADTILVANDKAVTDKLMQMAFQMAKPPQVTLSIKSLEGAVAVINNPKHSGRTIFVVTASVQDALYLIERCDAVSDVCLGGIRKAPDKKMVERQVYLDKEDVEAIEKIHALGKGIYLQAVPTEKKLQYGEILKEFHK</sequence>
<dbReference type="RefSeq" id="WP_318066517.1">
    <property type="nucleotide sequence ID" value="NZ_JAWONS010000324.1"/>
</dbReference>
<evidence type="ECO:0000256" key="6">
    <source>
        <dbReference type="ARBA" id="ARBA00022683"/>
    </source>
</evidence>
<keyword evidence="6" id="KW-0598">Phosphotransferase system</keyword>
<evidence type="ECO:0000313" key="9">
    <source>
        <dbReference type="EMBL" id="MDW2800351.1"/>
    </source>
</evidence>
<dbReference type="Proteomes" id="UP001276854">
    <property type="component" value="Unassembled WGS sequence"/>
</dbReference>
<dbReference type="Pfam" id="PF03830">
    <property type="entry name" value="PTSIIB_sorb"/>
    <property type="match status" value="1"/>
</dbReference>
<evidence type="ECO:0000256" key="2">
    <source>
        <dbReference type="ARBA" id="ARBA00022448"/>
    </source>
</evidence>
<dbReference type="EMBL" id="JAWONS010000324">
    <property type="protein sequence ID" value="MDW2800351.1"/>
    <property type="molecule type" value="Genomic_DNA"/>
</dbReference>
<keyword evidence="10" id="KW-1185">Reference proteome</keyword>
<dbReference type="Gene3D" id="3.40.35.10">
    <property type="entry name" value="Phosphotransferase system, sorbose subfamily IIB component"/>
    <property type="match status" value="1"/>
</dbReference>
<dbReference type="InterPro" id="IPR036667">
    <property type="entry name" value="PTS_IIB_sorbose-sp_sf"/>
</dbReference>
<keyword evidence="3" id="KW-0963">Cytoplasm</keyword>
<protein>
    <submittedName>
        <fullName evidence="9">PTS sugar transporter subunit IIB</fullName>
        <ecNumber evidence="9">2.7.1.-</ecNumber>
    </submittedName>
</protein>
<keyword evidence="5 9" id="KW-0808">Transferase</keyword>